<evidence type="ECO:0000313" key="2">
    <source>
        <dbReference type="Proteomes" id="UP001595191"/>
    </source>
</evidence>
<dbReference type="EMBL" id="JBHFPV010000001">
    <property type="protein sequence ID" value="MFH6601990.1"/>
    <property type="molecule type" value="Genomic_DNA"/>
</dbReference>
<name>A0ACC7LGA2_9FLAO</name>
<accession>A0ACC7LGA2</accession>
<gene>
    <name evidence="1" type="ORF">ACEZ3G_00765</name>
</gene>
<proteinExistence type="predicted"/>
<keyword evidence="2" id="KW-1185">Reference proteome</keyword>
<organism evidence="1 2">
    <name type="scientific">Meishania litoralis</name>
    <dbReference type="NCBI Taxonomy" id="3434685"/>
    <lineage>
        <taxon>Bacteria</taxon>
        <taxon>Pseudomonadati</taxon>
        <taxon>Bacteroidota</taxon>
        <taxon>Flavobacteriia</taxon>
        <taxon>Flavobacteriales</taxon>
        <taxon>Flavobacteriaceae</taxon>
        <taxon>Meishania</taxon>
    </lineage>
</organism>
<sequence>MHKFIGSLILIVCSTFSFSQTENKNLNEQLGEMKKYFLAGDYDNFAEYTYPKVIEMMGGRSNMVNATKQAMDKMKNDGFTFKDLSFKDPSSFLKKDGELQCTLTQQLTMNTPQGKIESEYTLIALSSDDGLNWTFIDTSGKDKQTMLKYFPNLHKEIIIKPRKQK</sequence>
<reference evidence="1" key="1">
    <citation type="submission" date="2024-09" db="EMBL/GenBank/DDBJ databases">
        <authorList>
            <person name="Liu J."/>
        </authorList>
    </citation>
    <scope>NUCLEOTIDE SEQUENCE</scope>
    <source>
        <strain evidence="1">NBU2967</strain>
    </source>
</reference>
<dbReference type="Proteomes" id="UP001595191">
    <property type="component" value="Unassembled WGS sequence"/>
</dbReference>
<comment type="caution">
    <text evidence="1">The sequence shown here is derived from an EMBL/GenBank/DDBJ whole genome shotgun (WGS) entry which is preliminary data.</text>
</comment>
<evidence type="ECO:0000313" key="1">
    <source>
        <dbReference type="EMBL" id="MFH6601990.1"/>
    </source>
</evidence>
<protein>
    <submittedName>
        <fullName evidence="1">Uncharacterized protein</fullName>
    </submittedName>
</protein>